<keyword evidence="3" id="KW-1185">Reference proteome</keyword>
<gene>
    <name evidence="2" type="ORF">EHR01_04070</name>
</gene>
<proteinExistence type="predicted"/>
<dbReference type="Gene3D" id="3.90.550.10">
    <property type="entry name" value="Spore Coat Polysaccharide Biosynthesis Protein SpsA, Chain A"/>
    <property type="match status" value="1"/>
</dbReference>
<dbReference type="EMBL" id="RQHK01000002">
    <property type="protein sequence ID" value="TGM81971.1"/>
    <property type="molecule type" value="Genomic_DNA"/>
</dbReference>
<dbReference type="CDD" id="cd00761">
    <property type="entry name" value="Glyco_tranf_GTA_type"/>
    <property type="match status" value="1"/>
</dbReference>
<dbReference type="InterPro" id="IPR029044">
    <property type="entry name" value="Nucleotide-diphossugar_trans"/>
</dbReference>
<dbReference type="Pfam" id="PF00535">
    <property type="entry name" value="Glycos_transf_2"/>
    <property type="match status" value="1"/>
</dbReference>
<protein>
    <submittedName>
        <fullName evidence="2">Glycosyltransferase family 2 protein</fullName>
    </submittedName>
</protein>
<dbReference type="Proteomes" id="UP000297940">
    <property type="component" value="Unassembled WGS sequence"/>
</dbReference>
<dbReference type="InterPro" id="IPR001173">
    <property type="entry name" value="Glyco_trans_2-like"/>
</dbReference>
<sequence length="319" mass="37338">MNSFDRPLVSIIIPTYNRKTVVDRAIESVIKQTYPHWELHIVDDGSDDDTWKDLLSKLPGWKGKLSSFGRNHKSIQIHQTEHRGVSGARNFGMGRAEGEWIAFLDSDDEWFPEKLSKQMEFHKSHPEFFFSQTREVWNKKGNLMEPKGKYRKLSGWFLEESLDNCMVTTSSFLAHKPTLETIGGFRIELPVCEDYDLWNRILLSGHPIGLLDENLMIRYGGSDDQLSNQYQALERFRLYSLLLTKEEFRVIGKWELLEPLTKSLFQNAIQSRLKTILQGRVKRGKEIEWIQRLMTDFLSDKPISKMDLESLLDENQFEF</sequence>
<dbReference type="PANTHER" id="PTHR43685:SF2">
    <property type="entry name" value="GLYCOSYLTRANSFERASE 2-LIKE DOMAIN-CONTAINING PROTEIN"/>
    <property type="match status" value="1"/>
</dbReference>
<dbReference type="RefSeq" id="WP_135693330.1">
    <property type="nucleotide sequence ID" value="NZ_RQHK01000002.1"/>
</dbReference>
<name>A0ABY2P3E1_9LEPT</name>
<reference evidence="3" key="1">
    <citation type="journal article" date="2019" name="PLoS Negl. Trop. Dis.">
        <title>Revisiting the worldwide diversity of Leptospira species in the environment.</title>
        <authorList>
            <person name="Vincent A.T."/>
            <person name="Schiettekatte O."/>
            <person name="Bourhy P."/>
            <person name="Veyrier F.J."/>
            <person name="Picardeau M."/>
        </authorList>
    </citation>
    <scope>NUCLEOTIDE SEQUENCE [LARGE SCALE GENOMIC DNA]</scope>
    <source>
        <strain evidence="3">201601298</strain>
    </source>
</reference>
<accession>A0ABY2P3E1</accession>
<feature type="domain" description="Glycosyltransferase 2-like" evidence="1">
    <location>
        <begin position="10"/>
        <end position="150"/>
    </location>
</feature>
<dbReference type="PANTHER" id="PTHR43685">
    <property type="entry name" value="GLYCOSYLTRANSFERASE"/>
    <property type="match status" value="1"/>
</dbReference>
<dbReference type="SUPFAM" id="SSF53448">
    <property type="entry name" value="Nucleotide-diphospho-sugar transferases"/>
    <property type="match status" value="1"/>
</dbReference>
<comment type="caution">
    <text evidence="2">The sequence shown here is derived from an EMBL/GenBank/DDBJ whole genome shotgun (WGS) entry which is preliminary data.</text>
</comment>
<evidence type="ECO:0000313" key="3">
    <source>
        <dbReference type="Proteomes" id="UP000297940"/>
    </source>
</evidence>
<organism evidence="2 3">
    <name type="scientific">Leptospira mtsangambouensis</name>
    <dbReference type="NCBI Taxonomy" id="2484912"/>
    <lineage>
        <taxon>Bacteria</taxon>
        <taxon>Pseudomonadati</taxon>
        <taxon>Spirochaetota</taxon>
        <taxon>Spirochaetia</taxon>
        <taxon>Leptospirales</taxon>
        <taxon>Leptospiraceae</taxon>
        <taxon>Leptospira</taxon>
    </lineage>
</organism>
<evidence type="ECO:0000313" key="2">
    <source>
        <dbReference type="EMBL" id="TGM81971.1"/>
    </source>
</evidence>
<evidence type="ECO:0000259" key="1">
    <source>
        <dbReference type="Pfam" id="PF00535"/>
    </source>
</evidence>
<dbReference type="InterPro" id="IPR050834">
    <property type="entry name" value="Glycosyltransf_2"/>
</dbReference>